<reference evidence="2" key="1">
    <citation type="journal article" date="2019" name="Int. J. Syst. Evol. Microbiol.">
        <title>The Global Catalogue of Microorganisms (GCM) 10K type strain sequencing project: providing services to taxonomists for standard genome sequencing and annotation.</title>
        <authorList>
            <consortium name="The Broad Institute Genomics Platform"/>
            <consortium name="The Broad Institute Genome Sequencing Center for Infectious Disease"/>
            <person name="Wu L."/>
            <person name="Ma J."/>
        </authorList>
    </citation>
    <scope>NUCLEOTIDE SEQUENCE [LARGE SCALE GENOMIC DNA]</scope>
    <source>
        <strain evidence="2">JCM 17978</strain>
    </source>
</reference>
<name>A0ABW0C8Q3_9FLAO</name>
<comment type="caution">
    <text evidence="1">The sequence shown here is derived from an EMBL/GenBank/DDBJ whole genome shotgun (WGS) entry which is preliminary data.</text>
</comment>
<dbReference type="PROSITE" id="PS51257">
    <property type="entry name" value="PROKAR_LIPOPROTEIN"/>
    <property type="match status" value="1"/>
</dbReference>
<dbReference type="RefSeq" id="WP_376862223.1">
    <property type="nucleotide sequence ID" value="NZ_JBHSLA010000012.1"/>
</dbReference>
<protein>
    <recommendedName>
        <fullName evidence="3">Lipoprotein</fullName>
    </recommendedName>
</protein>
<organism evidence="1 2">
    <name type="scientific">Bizionia hallyeonensis</name>
    <dbReference type="NCBI Taxonomy" id="1123757"/>
    <lineage>
        <taxon>Bacteria</taxon>
        <taxon>Pseudomonadati</taxon>
        <taxon>Bacteroidota</taxon>
        <taxon>Flavobacteriia</taxon>
        <taxon>Flavobacteriales</taxon>
        <taxon>Flavobacteriaceae</taxon>
        <taxon>Bizionia</taxon>
    </lineage>
</organism>
<evidence type="ECO:0008006" key="3">
    <source>
        <dbReference type="Google" id="ProtNLM"/>
    </source>
</evidence>
<evidence type="ECO:0000313" key="2">
    <source>
        <dbReference type="Proteomes" id="UP001596162"/>
    </source>
</evidence>
<keyword evidence="2" id="KW-1185">Reference proteome</keyword>
<dbReference type="Proteomes" id="UP001596162">
    <property type="component" value="Unassembled WGS sequence"/>
</dbReference>
<dbReference type="EMBL" id="JBHSLA010000012">
    <property type="protein sequence ID" value="MFC5196617.1"/>
    <property type="molecule type" value="Genomic_DNA"/>
</dbReference>
<accession>A0ABW0C8Q3</accession>
<proteinExistence type="predicted"/>
<sequence>MKKVLLIFMSIILFGCSKDDTTSTEPIEQNLTVESNNVKTFEVVSVTVNNVELTNNTYQATFGNSEITLLKFDNNSLIFSVPEIEQGTYSLSLSLGTIDLNVTETQVSNTDEIIQNVFDNFSTDIGNLDNSDTFIANEITAAESYNTEVLALYNSLNDEQKRQTAMFYEANKEVFKNFKNDITSNLNGPTTLSRIPQSECFENYNLKKEFYSCTAENLGNSAIALKNSSKEFLQILALAGASAYLAPASFGLSAVGTFLGLGTAAYIYMTEVRPSFIQFKSSLKAFVFSNWILTQATFSVVADEFASESEASLNVTPDFRSMNSNDSGVSEETGYFINSLNTLNGYWNQLTALFGNTLNYQDTSENIGFDENTDQINITNISNTNVELESLDGQNVTFISVSGNDEDFNYDIEITKEGFSEVATKSASVIVEVDITGVWNINGSDSCSSTDGTTFTDEYSDQIMINENGTVTLNNDSNGNYITNSYSFVNNVLTIVTSYNDFFTPACDGIDYQTVNDNLTFTYEPSTDSFSGTTYTTANEVSGNGCERTGRTCNGTATLTR</sequence>
<evidence type="ECO:0000313" key="1">
    <source>
        <dbReference type="EMBL" id="MFC5196617.1"/>
    </source>
</evidence>
<gene>
    <name evidence="1" type="ORF">ACFPH8_14865</name>
</gene>